<accession>A0ABU3NQJ8</accession>
<evidence type="ECO:0000313" key="3">
    <source>
        <dbReference type="Proteomes" id="UP001254165"/>
    </source>
</evidence>
<reference evidence="2 3" key="1">
    <citation type="submission" date="2023-07" db="EMBL/GenBank/DDBJ databases">
        <title>Novel species of Thermanaerothrix with wide hydrolytic capabilities.</title>
        <authorList>
            <person name="Zayulina K.S."/>
            <person name="Podosokorskaya O.A."/>
            <person name="Elcheninov A.G."/>
        </authorList>
    </citation>
    <scope>NUCLEOTIDE SEQUENCE [LARGE SCALE GENOMIC DNA]</scope>
    <source>
        <strain evidence="2 3">4228-RoL</strain>
    </source>
</reference>
<dbReference type="Proteomes" id="UP001254165">
    <property type="component" value="Unassembled WGS sequence"/>
</dbReference>
<keyword evidence="3" id="KW-1185">Reference proteome</keyword>
<feature type="region of interest" description="Disordered" evidence="1">
    <location>
        <begin position="116"/>
        <end position="143"/>
    </location>
</feature>
<sequence>MDAFEFNFQHYLEVKRSVDDLALNRQVWNVLVNHTRRTAHLPLKLLEVGAGIGTMIQRAWEWGLVDNAIYTALDLDPANLFYAQSALVRWAHQNRTHLEKKAGRYHLQKGQRLFGWNSSPPTPLHPANPPSNAASLTASSPTR</sequence>
<dbReference type="EMBL" id="JAUHMF010000002">
    <property type="protein sequence ID" value="MDT8899105.1"/>
    <property type="molecule type" value="Genomic_DNA"/>
</dbReference>
<protein>
    <recommendedName>
        <fullName evidence="4">Class I SAM-dependent methyltransferase</fullName>
    </recommendedName>
</protein>
<feature type="compositionally biased region" description="Pro residues" evidence="1">
    <location>
        <begin position="120"/>
        <end position="129"/>
    </location>
</feature>
<organism evidence="2 3">
    <name type="scientific">Thermanaerothrix solaris</name>
    <dbReference type="NCBI Taxonomy" id="3058434"/>
    <lineage>
        <taxon>Bacteria</taxon>
        <taxon>Bacillati</taxon>
        <taxon>Chloroflexota</taxon>
        <taxon>Anaerolineae</taxon>
        <taxon>Anaerolineales</taxon>
        <taxon>Anaerolineaceae</taxon>
        <taxon>Thermanaerothrix</taxon>
    </lineage>
</organism>
<evidence type="ECO:0000256" key="1">
    <source>
        <dbReference type="SAM" id="MobiDB-lite"/>
    </source>
</evidence>
<evidence type="ECO:0008006" key="4">
    <source>
        <dbReference type="Google" id="ProtNLM"/>
    </source>
</evidence>
<name>A0ABU3NQJ8_9CHLR</name>
<comment type="caution">
    <text evidence="2">The sequence shown here is derived from an EMBL/GenBank/DDBJ whole genome shotgun (WGS) entry which is preliminary data.</text>
</comment>
<evidence type="ECO:0000313" key="2">
    <source>
        <dbReference type="EMBL" id="MDT8899105.1"/>
    </source>
</evidence>
<dbReference type="InterPro" id="IPR029063">
    <property type="entry name" value="SAM-dependent_MTases_sf"/>
</dbReference>
<gene>
    <name evidence="2" type="ORF">QYE77_12600</name>
</gene>
<dbReference type="RefSeq" id="WP_315625788.1">
    <property type="nucleotide sequence ID" value="NZ_JAUHMF010000002.1"/>
</dbReference>
<proteinExistence type="predicted"/>
<feature type="compositionally biased region" description="Polar residues" evidence="1">
    <location>
        <begin position="130"/>
        <end position="143"/>
    </location>
</feature>
<dbReference type="SUPFAM" id="SSF53335">
    <property type="entry name" value="S-adenosyl-L-methionine-dependent methyltransferases"/>
    <property type="match status" value="1"/>
</dbReference>